<comment type="caution">
    <text evidence="2">The sequence shown here is derived from an EMBL/GenBank/DDBJ whole genome shotgun (WGS) entry which is preliminary data.</text>
</comment>
<reference evidence="2 3" key="1">
    <citation type="submission" date="2019-03" db="EMBL/GenBank/DDBJ databases">
        <title>Subsurface microbial communities from deep shales in Ohio and West Virginia, USA.</title>
        <authorList>
            <person name="Wrighton K."/>
        </authorList>
    </citation>
    <scope>NUCLEOTIDE SEQUENCE [LARGE SCALE GENOMIC DNA]</scope>
    <source>
        <strain evidence="2 3">MSL 6dP</strain>
    </source>
</reference>
<sequence length="129" mass="14276">MSSLSQKLMLLFLFVAMVIVLLVSIVINLDWLTTLKRLAIGGFLFSIIGGMIGQLLSNNLDINGDLSGNIINEEVVSNKKTNISDDLSQDNGEDMVPLEFQKLNEEEETMNIINEDTDKIAEVIQGMSK</sequence>
<evidence type="ECO:0000313" key="2">
    <source>
        <dbReference type="EMBL" id="TDX51907.1"/>
    </source>
</evidence>
<gene>
    <name evidence="2" type="ORF">C7959_10930</name>
</gene>
<keyword evidence="3" id="KW-1185">Reference proteome</keyword>
<dbReference type="EMBL" id="SOEG01000009">
    <property type="protein sequence ID" value="TDX51907.1"/>
    <property type="molecule type" value="Genomic_DNA"/>
</dbReference>
<keyword evidence="1" id="KW-0472">Membrane</keyword>
<name>A0A4R8GZ48_9FIRM</name>
<accession>A0A4R8GZ48</accession>
<keyword evidence="1" id="KW-0812">Transmembrane</keyword>
<evidence type="ECO:0000256" key="1">
    <source>
        <dbReference type="SAM" id="Phobius"/>
    </source>
</evidence>
<evidence type="ECO:0000313" key="3">
    <source>
        <dbReference type="Proteomes" id="UP000295832"/>
    </source>
</evidence>
<dbReference type="Proteomes" id="UP000295832">
    <property type="component" value="Unassembled WGS sequence"/>
</dbReference>
<dbReference type="STRING" id="926561.GCA_000379025_03000"/>
<dbReference type="RefSeq" id="WP_018250134.1">
    <property type="nucleotide sequence ID" value="NZ_SOEG01000009.1"/>
</dbReference>
<feature type="transmembrane region" description="Helical" evidence="1">
    <location>
        <begin position="38"/>
        <end position="56"/>
    </location>
</feature>
<dbReference type="AlphaFoldDB" id="A0A4R8GZ48"/>
<protein>
    <submittedName>
        <fullName evidence="2">Uncharacterized protein</fullName>
    </submittedName>
</protein>
<feature type="transmembrane region" description="Helical" evidence="1">
    <location>
        <begin position="12"/>
        <end position="32"/>
    </location>
</feature>
<proteinExistence type="predicted"/>
<keyword evidence="1" id="KW-1133">Transmembrane helix</keyword>
<organism evidence="2 3">
    <name type="scientific">Orenia marismortui</name>
    <dbReference type="NCBI Taxonomy" id="46469"/>
    <lineage>
        <taxon>Bacteria</taxon>
        <taxon>Bacillati</taxon>
        <taxon>Bacillota</taxon>
        <taxon>Clostridia</taxon>
        <taxon>Halanaerobiales</taxon>
        <taxon>Halobacteroidaceae</taxon>
        <taxon>Orenia</taxon>
    </lineage>
</organism>